<proteinExistence type="predicted"/>
<evidence type="ECO:0000313" key="2">
    <source>
        <dbReference type="EMBL" id="KAG0515742.1"/>
    </source>
</evidence>
<name>A0A921U209_SORBI</name>
<gene>
    <name evidence="2" type="ORF">BDA96_10G304300</name>
</gene>
<accession>A0A921U209</accession>
<evidence type="ECO:0000256" key="1">
    <source>
        <dbReference type="SAM" id="MobiDB-lite"/>
    </source>
</evidence>
<feature type="compositionally biased region" description="Low complexity" evidence="1">
    <location>
        <begin position="30"/>
        <end position="48"/>
    </location>
</feature>
<feature type="region of interest" description="Disordered" evidence="1">
    <location>
        <begin position="1"/>
        <end position="48"/>
    </location>
</feature>
<protein>
    <submittedName>
        <fullName evidence="2">Uncharacterized protein</fullName>
    </submittedName>
</protein>
<dbReference type="EMBL" id="CM027689">
    <property type="protein sequence ID" value="KAG0515742.1"/>
    <property type="molecule type" value="Genomic_DNA"/>
</dbReference>
<comment type="caution">
    <text evidence="2">The sequence shown here is derived from an EMBL/GenBank/DDBJ whole genome shotgun (WGS) entry which is preliminary data.</text>
</comment>
<reference evidence="2" key="2">
    <citation type="submission" date="2020-10" db="EMBL/GenBank/DDBJ databases">
        <authorList>
            <person name="Cooper E.A."/>
            <person name="Brenton Z.W."/>
            <person name="Flinn B.S."/>
            <person name="Jenkins J."/>
            <person name="Shu S."/>
            <person name="Flowers D."/>
            <person name="Luo F."/>
            <person name="Wang Y."/>
            <person name="Xia P."/>
            <person name="Barry K."/>
            <person name="Daum C."/>
            <person name="Lipzen A."/>
            <person name="Yoshinaga Y."/>
            <person name="Schmutz J."/>
            <person name="Saski C."/>
            <person name="Vermerris W."/>
            <person name="Kresovich S."/>
        </authorList>
    </citation>
    <scope>NUCLEOTIDE SEQUENCE</scope>
</reference>
<reference evidence="2" key="1">
    <citation type="journal article" date="2019" name="BMC Genomics">
        <title>A new reference genome for Sorghum bicolor reveals high levels of sequence similarity between sweet and grain genotypes: implications for the genetics of sugar metabolism.</title>
        <authorList>
            <person name="Cooper E.A."/>
            <person name="Brenton Z.W."/>
            <person name="Flinn B.S."/>
            <person name="Jenkins J."/>
            <person name="Shu S."/>
            <person name="Flowers D."/>
            <person name="Luo F."/>
            <person name="Wang Y."/>
            <person name="Xia P."/>
            <person name="Barry K."/>
            <person name="Daum C."/>
            <person name="Lipzen A."/>
            <person name="Yoshinaga Y."/>
            <person name="Schmutz J."/>
            <person name="Saski C."/>
            <person name="Vermerris W."/>
            <person name="Kresovich S."/>
        </authorList>
    </citation>
    <scope>NUCLEOTIDE SEQUENCE</scope>
</reference>
<sequence length="200" mass="21350">MVSPISPRRLAATSESAARPRPRPLPAHGPPAASSAGAPRRPARTSAGHPACAFQLPRVGVAVQPLVQQRDERASPSLTFLAATSGNYSDRRRAHFRAPLSPSTARPWQTTGGEDHPFPAMSSTRRCKLSNEQVTVPQSTSSAIAIATPQARQPAVLCPGCGCFNRRRRVSRQRNTWHQQEGVTVLAIVTLQGKVSAAAV</sequence>
<evidence type="ECO:0000313" key="3">
    <source>
        <dbReference type="Proteomes" id="UP000807115"/>
    </source>
</evidence>
<dbReference type="Proteomes" id="UP000807115">
    <property type="component" value="Chromosome 10"/>
</dbReference>
<organism evidence="2 3">
    <name type="scientific">Sorghum bicolor</name>
    <name type="common">Sorghum</name>
    <name type="synonym">Sorghum vulgare</name>
    <dbReference type="NCBI Taxonomy" id="4558"/>
    <lineage>
        <taxon>Eukaryota</taxon>
        <taxon>Viridiplantae</taxon>
        <taxon>Streptophyta</taxon>
        <taxon>Embryophyta</taxon>
        <taxon>Tracheophyta</taxon>
        <taxon>Spermatophyta</taxon>
        <taxon>Magnoliopsida</taxon>
        <taxon>Liliopsida</taxon>
        <taxon>Poales</taxon>
        <taxon>Poaceae</taxon>
        <taxon>PACMAD clade</taxon>
        <taxon>Panicoideae</taxon>
        <taxon>Andropogonodae</taxon>
        <taxon>Andropogoneae</taxon>
        <taxon>Sorghinae</taxon>
        <taxon>Sorghum</taxon>
    </lineage>
</organism>
<dbReference type="AlphaFoldDB" id="A0A921U209"/>